<feature type="compositionally biased region" description="Polar residues" evidence="1">
    <location>
        <begin position="174"/>
        <end position="183"/>
    </location>
</feature>
<proteinExistence type="predicted"/>
<evidence type="ECO:0000313" key="2">
    <source>
        <dbReference type="EMBL" id="SES70680.1"/>
    </source>
</evidence>
<dbReference type="AlphaFoldDB" id="A0A1H9YNN6"/>
<dbReference type="STRING" id="349064.SAMN05660429_00292"/>
<gene>
    <name evidence="2" type="ORF">SAMN05660429_00292</name>
</gene>
<reference evidence="2 3" key="1">
    <citation type="submission" date="2016-10" db="EMBL/GenBank/DDBJ databases">
        <authorList>
            <person name="de Groot N.N."/>
        </authorList>
    </citation>
    <scope>NUCLEOTIDE SEQUENCE [LARGE SCALE GENOMIC DNA]</scope>
    <source>
        <strain evidence="2 3">DSM 19706</strain>
    </source>
</reference>
<sequence>MRISVHVLWLTLGLLPVKAIAYDWSKTVKHKLTHNVNYQPYWHNYYEPTSANWLFPIGNNTSSSWLIGFEDNTPLYTTSIQWQPYSKHNTYQLENCCSQSNKPTSLATSYYSAETTKLNNVLHAKTVNNQRTVELRLKRQQQTYNQSSRNILPKVKNKSPYKHKGINRKFRLPQLSNRLNKRD</sequence>
<feature type="compositionally biased region" description="Basic residues" evidence="1">
    <location>
        <begin position="155"/>
        <end position="171"/>
    </location>
</feature>
<dbReference type="Proteomes" id="UP000199308">
    <property type="component" value="Unassembled WGS sequence"/>
</dbReference>
<accession>A0A1H9YNN6</accession>
<feature type="compositionally biased region" description="Polar residues" evidence="1">
    <location>
        <begin position="141"/>
        <end position="150"/>
    </location>
</feature>
<feature type="region of interest" description="Disordered" evidence="1">
    <location>
        <begin position="141"/>
        <end position="183"/>
    </location>
</feature>
<organism evidence="2 3">
    <name type="scientific">Thalassotalea agarivorans</name>
    <name type="common">Thalassomonas agarivorans</name>
    <dbReference type="NCBI Taxonomy" id="349064"/>
    <lineage>
        <taxon>Bacteria</taxon>
        <taxon>Pseudomonadati</taxon>
        <taxon>Pseudomonadota</taxon>
        <taxon>Gammaproteobacteria</taxon>
        <taxon>Alteromonadales</taxon>
        <taxon>Colwelliaceae</taxon>
        <taxon>Thalassotalea</taxon>
    </lineage>
</organism>
<evidence type="ECO:0000256" key="1">
    <source>
        <dbReference type="SAM" id="MobiDB-lite"/>
    </source>
</evidence>
<dbReference type="EMBL" id="FOHK01000001">
    <property type="protein sequence ID" value="SES70680.1"/>
    <property type="molecule type" value="Genomic_DNA"/>
</dbReference>
<name>A0A1H9YNN6_THASX</name>
<evidence type="ECO:0000313" key="3">
    <source>
        <dbReference type="Proteomes" id="UP000199308"/>
    </source>
</evidence>
<protein>
    <submittedName>
        <fullName evidence="2">Uncharacterized protein</fullName>
    </submittedName>
</protein>
<keyword evidence="3" id="KW-1185">Reference proteome</keyword>